<proteinExistence type="predicted"/>
<organism evidence="1">
    <name type="scientific">hydrothermal vent metagenome</name>
    <dbReference type="NCBI Taxonomy" id="652676"/>
    <lineage>
        <taxon>unclassified sequences</taxon>
        <taxon>metagenomes</taxon>
        <taxon>ecological metagenomes</taxon>
    </lineage>
</organism>
<dbReference type="AlphaFoldDB" id="A0A1W1EE34"/>
<accession>A0A1W1EE34</accession>
<reference evidence="1" key="1">
    <citation type="submission" date="2016-10" db="EMBL/GenBank/DDBJ databases">
        <authorList>
            <person name="de Groot N.N."/>
        </authorList>
    </citation>
    <scope>NUCLEOTIDE SEQUENCE</scope>
</reference>
<dbReference type="EMBL" id="FPKX01000044">
    <property type="protein sequence ID" value="SFZ98292.1"/>
    <property type="molecule type" value="Genomic_DNA"/>
</dbReference>
<protein>
    <submittedName>
        <fullName evidence="1">Uncharacterized protein</fullName>
    </submittedName>
</protein>
<sequence length="141" mass="16648">MLKKLFSKKKKETIPDPPGRTFKRVLTGEYFSCEKEGIDDAFIEKSKQDKIDQISTLELKPKFVRFSYKKGKVNAAHVAFQKEVFAKKWNMIHITEMAFTVRVLNFEEFERMAGVDLKRDFKDLTEVAYKGEERRKEQRTS</sequence>
<gene>
    <name evidence="1" type="ORF">MNB_SV-5-1805</name>
</gene>
<name>A0A1W1EE34_9ZZZZ</name>
<evidence type="ECO:0000313" key="1">
    <source>
        <dbReference type="EMBL" id="SFZ98292.1"/>
    </source>
</evidence>